<evidence type="ECO:0000313" key="1">
    <source>
        <dbReference type="EMBL" id="KCW46044.1"/>
    </source>
</evidence>
<dbReference type="InParanoid" id="A0A058ZX82"/>
<accession>A0A058ZX82</accession>
<organism evidence="1">
    <name type="scientific">Eucalyptus grandis</name>
    <name type="common">Flooded gum</name>
    <dbReference type="NCBI Taxonomy" id="71139"/>
    <lineage>
        <taxon>Eukaryota</taxon>
        <taxon>Viridiplantae</taxon>
        <taxon>Streptophyta</taxon>
        <taxon>Embryophyta</taxon>
        <taxon>Tracheophyta</taxon>
        <taxon>Spermatophyta</taxon>
        <taxon>Magnoliopsida</taxon>
        <taxon>eudicotyledons</taxon>
        <taxon>Gunneridae</taxon>
        <taxon>Pentapetalae</taxon>
        <taxon>rosids</taxon>
        <taxon>malvids</taxon>
        <taxon>Myrtales</taxon>
        <taxon>Myrtaceae</taxon>
        <taxon>Myrtoideae</taxon>
        <taxon>Eucalypteae</taxon>
        <taxon>Eucalyptus</taxon>
    </lineage>
</organism>
<dbReference type="EMBL" id="KK198764">
    <property type="protein sequence ID" value="KCW46044.1"/>
    <property type="molecule type" value="Genomic_DNA"/>
</dbReference>
<proteinExistence type="predicted"/>
<dbReference type="AlphaFoldDB" id="A0A058ZX82"/>
<reference evidence="1" key="1">
    <citation type="submission" date="2013-07" db="EMBL/GenBank/DDBJ databases">
        <title>The genome of Eucalyptus grandis.</title>
        <authorList>
            <person name="Schmutz J."/>
            <person name="Hayes R."/>
            <person name="Myburg A."/>
            <person name="Tuskan G."/>
            <person name="Grattapaglia D."/>
            <person name="Rokhsar D.S."/>
        </authorList>
    </citation>
    <scope>NUCLEOTIDE SEQUENCE</scope>
    <source>
        <tissue evidence="1">Leaf extractions</tissue>
    </source>
</reference>
<dbReference type="Gramene" id="KCW46044">
    <property type="protein sequence ID" value="KCW46044"/>
    <property type="gene ID" value="EUGRSUZ_L00019"/>
</dbReference>
<sequence>MCELTPSCTRSPYMRARRRGPFLGVAHRFLLFHRLPSPSPTLIRSLDPISACPECWSGRSWPSNNTRVKVLPSKEALAGMT</sequence>
<name>A0A058ZX82_EUCGR</name>
<protein>
    <submittedName>
        <fullName evidence="1">Uncharacterized protein</fullName>
    </submittedName>
</protein>
<gene>
    <name evidence="1" type="ORF">EUGRSUZ_L00019</name>
</gene>